<dbReference type="Proteomes" id="UP000272706">
    <property type="component" value="Unassembled WGS sequence"/>
</dbReference>
<name>A0A3A5KAY6_9HYPH</name>
<dbReference type="InterPro" id="IPR013783">
    <property type="entry name" value="Ig-like_fold"/>
</dbReference>
<dbReference type="RefSeq" id="WP_120017091.1">
    <property type="nucleotide sequence ID" value="NZ_QZWZ01000024.1"/>
</dbReference>
<comment type="caution">
    <text evidence="1">The sequence shown here is derived from an EMBL/GenBank/DDBJ whole genome shotgun (WGS) entry which is preliminary data.</text>
</comment>
<dbReference type="GO" id="GO:0016020">
    <property type="term" value="C:membrane"/>
    <property type="evidence" value="ECO:0007669"/>
    <property type="project" value="InterPro"/>
</dbReference>
<dbReference type="AlphaFoldDB" id="A0A3A5KAY6"/>
<dbReference type="SUPFAM" id="SSF49313">
    <property type="entry name" value="Cadherin-like"/>
    <property type="match status" value="1"/>
</dbReference>
<dbReference type="Pfam" id="PF05345">
    <property type="entry name" value="He_PIG"/>
    <property type="match status" value="1"/>
</dbReference>
<accession>A0A3A5KAY6</accession>
<sequence>MLPGFASGIRVGGIRALSISGTPVTTATEDSAYAGFTAVASGGTLPYTYSLVGLWPPGITVNSGSGAVSGTPTTPGTYASLSVRVTDGVAATADLAAFTITVAVSGATSQAMTPSAYVNSNGPRQSMLPGTFINEA</sequence>
<evidence type="ECO:0008006" key="3">
    <source>
        <dbReference type="Google" id="ProtNLM"/>
    </source>
</evidence>
<dbReference type="EMBL" id="QZWZ01000024">
    <property type="protein sequence ID" value="RJT32807.1"/>
    <property type="molecule type" value="Genomic_DNA"/>
</dbReference>
<reference evidence="1 2" key="1">
    <citation type="submission" date="2018-09" db="EMBL/GenBank/DDBJ databases">
        <title>Mesorhizobium carmichaelinearum sp. nov. isolated from Carmichaelinea spp. root nodules in New Zealand.</title>
        <authorList>
            <person name="De Meyer S.E."/>
        </authorList>
    </citation>
    <scope>NUCLEOTIDE SEQUENCE [LARGE SCALE GENOMIC DNA]</scope>
    <source>
        <strain evidence="1 2">ICMP19557</strain>
    </source>
</reference>
<dbReference type="OrthoDB" id="5917852at2"/>
<protein>
    <recommendedName>
        <fullName evidence="3">Autotransporter outer membrane beta-barrel domain-containing protein</fullName>
    </recommendedName>
</protein>
<keyword evidence="2" id="KW-1185">Reference proteome</keyword>
<evidence type="ECO:0000313" key="1">
    <source>
        <dbReference type="EMBL" id="RJT32807.1"/>
    </source>
</evidence>
<dbReference type="Gene3D" id="2.60.40.10">
    <property type="entry name" value="Immunoglobulins"/>
    <property type="match status" value="1"/>
</dbReference>
<organism evidence="1 2">
    <name type="scientific">Mesorhizobium waimense</name>
    <dbReference type="NCBI Taxonomy" id="1300307"/>
    <lineage>
        <taxon>Bacteria</taxon>
        <taxon>Pseudomonadati</taxon>
        <taxon>Pseudomonadota</taxon>
        <taxon>Alphaproteobacteria</taxon>
        <taxon>Hyphomicrobiales</taxon>
        <taxon>Phyllobacteriaceae</taxon>
        <taxon>Mesorhizobium</taxon>
    </lineage>
</organism>
<dbReference type="GO" id="GO:0005509">
    <property type="term" value="F:calcium ion binding"/>
    <property type="evidence" value="ECO:0007669"/>
    <property type="project" value="InterPro"/>
</dbReference>
<evidence type="ECO:0000313" key="2">
    <source>
        <dbReference type="Proteomes" id="UP000272706"/>
    </source>
</evidence>
<gene>
    <name evidence="1" type="ORF">D3227_25750</name>
</gene>
<dbReference type="InterPro" id="IPR015919">
    <property type="entry name" value="Cadherin-like_sf"/>
</dbReference>
<proteinExistence type="predicted"/>